<evidence type="ECO:0000313" key="2">
    <source>
        <dbReference type="EMBL" id="PGH02092.1"/>
    </source>
</evidence>
<dbReference type="OrthoDB" id="5235440at2759"/>
<name>A0A2B7X039_9EURO</name>
<dbReference type="EMBL" id="PDNB01000163">
    <property type="protein sequence ID" value="PGH02092.1"/>
    <property type="molecule type" value="Genomic_DNA"/>
</dbReference>
<feature type="region of interest" description="Disordered" evidence="1">
    <location>
        <begin position="1"/>
        <end position="21"/>
    </location>
</feature>
<protein>
    <submittedName>
        <fullName evidence="2">Uncharacterized protein</fullName>
    </submittedName>
</protein>
<organism evidence="2 3">
    <name type="scientific">Helicocarpus griseus UAMH5409</name>
    <dbReference type="NCBI Taxonomy" id="1447875"/>
    <lineage>
        <taxon>Eukaryota</taxon>
        <taxon>Fungi</taxon>
        <taxon>Dikarya</taxon>
        <taxon>Ascomycota</taxon>
        <taxon>Pezizomycotina</taxon>
        <taxon>Eurotiomycetes</taxon>
        <taxon>Eurotiomycetidae</taxon>
        <taxon>Onygenales</taxon>
        <taxon>Ajellomycetaceae</taxon>
        <taxon>Helicocarpus</taxon>
    </lineage>
</organism>
<proteinExistence type="predicted"/>
<keyword evidence="3" id="KW-1185">Reference proteome</keyword>
<sequence length="94" mass="10752">MTQTASAPGASPSGGINTVQKTHRSPYEIDKYWSSVVTQEPVSNELREMVRADLREARHIYREDKFRELLKHNWATVDCMKVLLNDTVGEVKPH</sequence>
<dbReference type="AlphaFoldDB" id="A0A2B7X039"/>
<comment type="caution">
    <text evidence="2">The sequence shown here is derived from an EMBL/GenBank/DDBJ whole genome shotgun (WGS) entry which is preliminary data.</text>
</comment>
<gene>
    <name evidence="2" type="ORF">AJ79_07729</name>
</gene>
<evidence type="ECO:0000256" key="1">
    <source>
        <dbReference type="SAM" id="MobiDB-lite"/>
    </source>
</evidence>
<dbReference type="Proteomes" id="UP000223968">
    <property type="component" value="Unassembled WGS sequence"/>
</dbReference>
<reference evidence="2 3" key="1">
    <citation type="submission" date="2017-10" db="EMBL/GenBank/DDBJ databases">
        <title>Comparative genomics in systemic dimorphic fungi from Ajellomycetaceae.</title>
        <authorList>
            <person name="Munoz J.F."/>
            <person name="Mcewen J.G."/>
            <person name="Clay O.K."/>
            <person name="Cuomo C.A."/>
        </authorList>
    </citation>
    <scope>NUCLEOTIDE SEQUENCE [LARGE SCALE GENOMIC DNA]</scope>
    <source>
        <strain evidence="2 3">UAMH5409</strain>
    </source>
</reference>
<accession>A0A2B7X039</accession>
<evidence type="ECO:0000313" key="3">
    <source>
        <dbReference type="Proteomes" id="UP000223968"/>
    </source>
</evidence>